<reference evidence="3 4" key="1">
    <citation type="submission" date="2020-08" db="EMBL/GenBank/DDBJ databases">
        <title>Genomic Encyclopedia of Type Strains, Phase IV (KMG-IV): sequencing the most valuable type-strain genomes for metagenomic binning, comparative biology and taxonomic classification.</title>
        <authorList>
            <person name="Goeker M."/>
        </authorList>
    </citation>
    <scope>NUCLEOTIDE SEQUENCE [LARGE SCALE GENOMIC DNA]</scope>
    <source>
        <strain evidence="3 4">DSM 101791</strain>
    </source>
</reference>
<feature type="region of interest" description="Disordered" evidence="1">
    <location>
        <begin position="125"/>
        <end position="182"/>
    </location>
</feature>
<feature type="compositionally biased region" description="Gly residues" evidence="1">
    <location>
        <begin position="143"/>
        <end position="156"/>
    </location>
</feature>
<feature type="compositionally biased region" description="Low complexity" evidence="1">
    <location>
        <begin position="30"/>
        <end position="56"/>
    </location>
</feature>
<feature type="signal peptide" evidence="2">
    <location>
        <begin position="1"/>
        <end position="25"/>
    </location>
</feature>
<sequence>MTPHQKRSVLFALAALPLTAGLVLAAGTAAQPPQASPTQTQQAQPAQPGSGQTGQPRTQASGTNYAEVFFQKLAAQLGVSVERLRAAAVAAGGATLDQAVGAGDLSAQRAAAIKQRLEDAPLNFGFGRHGFGGPDRGRHDPGGRGGWGQMDGGPRGFGHPHVPNGAGGGDTSGVTSGDTAGT</sequence>
<evidence type="ECO:0000313" key="4">
    <source>
        <dbReference type="Proteomes" id="UP000525389"/>
    </source>
</evidence>
<feature type="region of interest" description="Disordered" evidence="1">
    <location>
        <begin position="30"/>
        <end position="60"/>
    </location>
</feature>
<accession>A0A7W8GCH4</accession>
<evidence type="ECO:0008006" key="5">
    <source>
        <dbReference type="Google" id="ProtNLM"/>
    </source>
</evidence>
<organism evidence="3 4">
    <name type="scientific">Deinococcus budaensis</name>
    <dbReference type="NCBI Taxonomy" id="1665626"/>
    <lineage>
        <taxon>Bacteria</taxon>
        <taxon>Thermotogati</taxon>
        <taxon>Deinococcota</taxon>
        <taxon>Deinococci</taxon>
        <taxon>Deinococcales</taxon>
        <taxon>Deinococcaceae</taxon>
        <taxon>Deinococcus</taxon>
    </lineage>
</organism>
<gene>
    <name evidence="3" type="ORF">HNQ09_000218</name>
</gene>
<dbReference type="Proteomes" id="UP000525389">
    <property type="component" value="Unassembled WGS sequence"/>
</dbReference>
<evidence type="ECO:0000313" key="3">
    <source>
        <dbReference type="EMBL" id="MBB5232801.1"/>
    </source>
</evidence>
<dbReference type="RefSeq" id="WP_184024300.1">
    <property type="nucleotide sequence ID" value="NZ_JACHFN010000001.1"/>
</dbReference>
<protein>
    <recommendedName>
        <fullName evidence="5">DUF2680 domain-containing protein</fullName>
    </recommendedName>
</protein>
<proteinExistence type="predicted"/>
<evidence type="ECO:0000256" key="2">
    <source>
        <dbReference type="SAM" id="SignalP"/>
    </source>
</evidence>
<dbReference type="EMBL" id="JACHFN010000001">
    <property type="protein sequence ID" value="MBB5232801.1"/>
    <property type="molecule type" value="Genomic_DNA"/>
</dbReference>
<name>A0A7W8GCH4_9DEIO</name>
<feature type="compositionally biased region" description="Low complexity" evidence="1">
    <location>
        <begin position="172"/>
        <end position="182"/>
    </location>
</feature>
<keyword evidence="4" id="KW-1185">Reference proteome</keyword>
<dbReference type="AlphaFoldDB" id="A0A7W8GCH4"/>
<keyword evidence="2" id="KW-0732">Signal</keyword>
<comment type="caution">
    <text evidence="3">The sequence shown here is derived from an EMBL/GenBank/DDBJ whole genome shotgun (WGS) entry which is preliminary data.</text>
</comment>
<evidence type="ECO:0000256" key="1">
    <source>
        <dbReference type="SAM" id="MobiDB-lite"/>
    </source>
</evidence>
<feature type="chain" id="PRO_5031273871" description="DUF2680 domain-containing protein" evidence="2">
    <location>
        <begin position="26"/>
        <end position="182"/>
    </location>
</feature>